<keyword evidence="2 5" id="KW-0064">Aspartyl protease</keyword>
<evidence type="ECO:0000256" key="1">
    <source>
        <dbReference type="ARBA" id="ARBA00007447"/>
    </source>
</evidence>
<feature type="active site" evidence="3">
    <location>
        <position position="272"/>
    </location>
</feature>
<dbReference type="PANTHER" id="PTHR47966:SF57">
    <property type="entry name" value="PEPTIDASE A1 DOMAIN-CONTAINING PROTEIN"/>
    <property type="match status" value="1"/>
</dbReference>
<feature type="active site" evidence="3">
    <location>
        <position position="75"/>
    </location>
</feature>
<dbReference type="InterPro" id="IPR034164">
    <property type="entry name" value="Pepsin-like_dom"/>
</dbReference>
<dbReference type="GO" id="GO:0004190">
    <property type="term" value="F:aspartic-type endopeptidase activity"/>
    <property type="evidence" value="ECO:0007669"/>
    <property type="project" value="UniProtKB-KW"/>
</dbReference>
<dbReference type="HOGENOM" id="CLU_013253_8_3_1"/>
<dbReference type="Gene3D" id="2.40.70.10">
    <property type="entry name" value="Acid Proteases"/>
    <property type="match status" value="2"/>
</dbReference>
<dbReference type="InterPro" id="IPR033121">
    <property type="entry name" value="PEPTIDASE_A1"/>
</dbReference>
<feature type="disulfide bond" evidence="4">
    <location>
        <begin position="88"/>
        <end position="93"/>
    </location>
</feature>
<keyword evidence="5" id="KW-0378">Hydrolase</keyword>
<dbReference type="InterPro" id="IPR001969">
    <property type="entry name" value="Aspartic_peptidase_AS"/>
</dbReference>
<reference evidence="9 10" key="1">
    <citation type="journal article" date="2012" name="Proc. Natl. Acad. Sci. U.S.A.">
        <title>Comparative genomics of Ceriporiopsis subvermispora and Phanerochaete chrysosporium provide insight into selective ligninolysis.</title>
        <authorList>
            <person name="Fernandez-Fueyo E."/>
            <person name="Ruiz-Duenas F.J."/>
            <person name="Ferreira P."/>
            <person name="Floudas D."/>
            <person name="Hibbett D.S."/>
            <person name="Canessa P."/>
            <person name="Larrondo L.F."/>
            <person name="James T.Y."/>
            <person name="Seelenfreund D."/>
            <person name="Lobos S."/>
            <person name="Polanco R."/>
            <person name="Tello M."/>
            <person name="Honda Y."/>
            <person name="Watanabe T."/>
            <person name="Watanabe T."/>
            <person name="Ryu J.S."/>
            <person name="Kubicek C.P."/>
            <person name="Schmoll M."/>
            <person name="Gaskell J."/>
            <person name="Hammel K.E."/>
            <person name="St John F.J."/>
            <person name="Vanden Wymelenberg A."/>
            <person name="Sabat G."/>
            <person name="Splinter BonDurant S."/>
            <person name="Syed K."/>
            <person name="Yadav J.S."/>
            <person name="Doddapaneni H."/>
            <person name="Subramanian V."/>
            <person name="Lavin J.L."/>
            <person name="Oguiza J.A."/>
            <person name="Perez G."/>
            <person name="Pisabarro A.G."/>
            <person name="Ramirez L."/>
            <person name="Santoyo F."/>
            <person name="Master E."/>
            <person name="Coutinho P.M."/>
            <person name="Henrissat B."/>
            <person name="Lombard V."/>
            <person name="Magnuson J.K."/>
            <person name="Kuees U."/>
            <person name="Hori C."/>
            <person name="Igarashi K."/>
            <person name="Samejima M."/>
            <person name="Held B.W."/>
            <person name="Barry K.W."/>
            <person name="LaButti K.M."/>
            <person name="Lapidus A."/>
            <person name="Lindquist E.A."/>
            <person name="Lucas S.M."/>
            <person name="Riley R."/>
            <person name="Salamov A.A."/>
            <person name="Hoffmeister D."/>
            <person name="Schwenk D."/>
            <person name="Hadar Y."/>
            <person name="Yarden O."/>
            <person name="de Vries R.P."/>
            <person name="Wiebenga A."/>
            <person name="Stenlid J."/>
            <person name="Eastwood D."/>
            <person name="Grigoriev I.V."/>
            <person name="Berka R.M."/>
            <person name="Blanchette R.A."/>
            <person name="Kersten P."/>
            <person name="Martinez A.T."/>
            <person name="Vicuna R."/>
            <person name="Cullen D."/>
        </authorList>
    </citation>
    <scope>NUCLEOTIDE SEQUENCE [LARGE SCALE GENOMIC DNA]</scope>
    <source>
        <strain evidence="9 10">B</strain>
    </source>
</reference>
<dbReference type="OrthoDB" id="15189at2759"/>
<name>M2RI83_CERS8</name>
<dbReference type="Pfam" id="PF00026">
    <property type="entry name" value="Asp"/>
    <property type="match status" value="1"/>
</dbReference>
<dbReference type="AlphaFoldDB" id="M2RI83"/>
<organism evidence="9 10">
    <name type="scientific">Ceriporiopsis subvermispora (strain B)</name>
    <name type="common">White-rot fungus</name>
    <name type="synonym">Gelatoporia subvermispora</name>
    <dbReference type="NCBI Taxonomy" id="914234"/>
    <lineage>
        <taxon>Eukaryota</taxon>
        <taxon>Fungi</taxon>
        <taxon>Dikarya</taxon>
        <taxon>Basidiomycota</taxon>
        <taxon>Agaricomycotina</taxon>
        <taxon>Agaricomycetes</taxon>
        <taxon>Polyporales</taxon>
        <taxon>Gelatoporiaceae</taxon>
        <taxon>Gelatoporia</taxon>
    </lineage>
</organism>
<dbReference type="InterPro" id="IPR001461">
    <property type="entry name" value="Aspartic_peptidase_A1"/>
</dbReference>
<evidence type="ECO:0000256" key="7">
    <source>
        <dbReference type="SAM" id="SignalP"/>
    </source>
</evidence>
<keyword evidence="10" id="KW-1185">Reference proteome</keyword>
<evidence type="ECO:0000313" key="10">
    <source>
        <dbReference type="Proteomes" id="UP000016930"/>
    </source>
</evidence>
<feature type="signal peptide" evidence="7">
    <location>
        <begin position="1"/>
        <end position="25"/>
    </location>
</feature>
<dbReference type="Proteomes" id="UP000016930">
    <property type="component" value="Unassembled WGS sequence"/>
</dbReference>
<dbReference type="STRING" id="914234.M2RI83"/>
<dbReference type="InterPro" id="IPR021109">
    <property type="entry name" value="Peptidase_aspartic_dom_sf"/>
</dbReference>
<accession>M2RI83</accession>
<evidence type="ECO:0000313" key="9">
    <source>
        <dbReference type="EMBL" id="EMD38491.1"/>
    </source>
</evidence>
<feature type="domain" description="Peptidase A1" evidence="8">
    <location>
        <begin position="59"/>
        <end position="387"/>
    </location>
</feature>
<dbReference type="CDD" id="cd05471">
    <property type="entry name" value="pepsin_like"/>
    <property type="match status" value="1"/>
</dbReference>
<dbReference type="PROSITE" id="PS51767">
    <property type="entry name" value="PEPTIDASE_A1"/>
    <property type="match status" value="1"/>
</dbReference>
<dbReference type="SUPFAM" id="SSF50630">
    <property type="entry name" value="Acid proteases"/>
    <property type="match status" value="1"/>
</dbReference>
<dbReference type="PANTHER" id="PTHR47966">
    <property type="entry name" value="BETA-SITE APP-CLEAVING ENZYME, ISOFORM A-RELATED"/>
    <property type="match status" value="1"/>
</dbReference>
<gene>
    <name evidence="9" type="ORF">CERSUDRAFT_94025</name>
</gene>
<dbReference type="GO" id="GO:0006508">
    <property type="term" value="P:proteolysis"/>
    <property type="evidence" value="ECO:0007669"/>
    <property type="project" value="UniProtKB-KW"/>
</dbReference>
<dbReference type="PRINTS" id="PR00792">
    <property type="entry name" value="PEPSIN"/>
</dbReference>
<evidence type="ECO:0000256" key="4">
    <source>
        <dbReference type="PIRSR" id="PIRSR601461-2"/>
    </source>
</evidence>
<dbReference type="EMBL" id="KB445795">
    <property type="protein sequence ID" value="EMD38491.1"/>
    <property type="molecule type" value="Genomic_DNA"/>
</dbReference>
<sequence>MRPSEFLRPFISILLLACFKRSGLHIHGVKIPVDCVPRRGDPAALPVDLSLASSNQFAYLVHINIGGQDFPMLLDTGSADLWVVSTDCTEQDCQGVTKYSKSSSFGSIDASFHLSYLMGSVTGIIGTDTVVVGPYEVSSQILALANHTAGLSLAGTGNSGILGLSFPVEASIPETLGRTFLENIMASYNETDRYFAIKLGRDQDNSSFTIGELDPDFANSTSEFAYTSVTPLSNSVYNYWKLPLQGFTINHTSFPLSDSRVSGGHSSVAVLDTGTTLMLGPSQDVDRFWQSVGGAKKTDSGWQVRCNRGVIIGVILGEGNSTKEYVIDPADISWEQGDHEGEWCMGGVQANDGVISGDWLLGDTFLRNVYALHHAAASGQPPRIGLLGLTDPDASLAAFRQQRGDDPNPPAKVLTNARQSQDLGGGGICGIAAAGGFVFGAILTLLLCFRPCCGKSSKY</sequence>
<keyword evidence="6" id="KW-0812">Transmembrane</keyword>
<evidence type="ECO:0000256" key="2">
    <source>
        <dbReference type="ARBA" id="ARBA00022750"/>
    </source>
</evidence>
<evidence type="ECO:0000256" key="6">
    <source>
        <dbReference type="SAM" id="Phobius"/>
    </source>
</evidence>
<evidence type="ECO:0000256" key="3">
    <source>
        <dbReference type="PIRSR" id="PIRSR601461-1"/>
    </source>
</evidence>
<keyword evidence="6" id="KW-0472">Membrane</keyword>
<keyword evidence="5" id="KW-0645">Protease</keyword>
<dbReference type="PROSITE" id="PS00141">
    <property type="entry name" value="ASP_PROTEASE"/>
    <property type="match status" value="2"/>
</dbReference>
<comment type="similarity">
    <text evidence="1 5">Belongs to the peptidase A1 family.</text>
</comment>
<evidence type="ECO:0000256" key="5">
    <source>
        <dbReference type="RuleBase" id="RU000454"/>
    </source>
</evidence>
<evidence type="ECO:0000259" key="8">
    <source>
        <dbReference type="PROSITE" id="PS51767"/>
    </source>
</evidence>
<proteinExistence type="inferred from homology"/>
<feature type="transmembrane region" description="Helical" evidence="6">
    <location>
        <begin position="423"/>
        <end position="449"/>
    </location>
</feature>
<keyword evidence="4" id="KW-1015">Disulfide bond</keyword>
<keyword evidence="7" id="KW-0732">Signal</keyword>
<feature type="chain" id="PRO_5004024037" description="Peptidase A1 domain-containing protein" evidence="7">
    <location>
        <begin position="26"/>
        <end position="459"/>
    </location>
</feature>
<protein>
    <recommendedName>
        <fullName evidence="8">Peptidase A1 domain-containing protein</fullName>
    </recommendedName>
</protein>
<keyword evidence="6" id="KW-1133">Transmembrane helix</keyword>